<feature type="transmembrane region" description="Helical" evidence="1">
    <location>
        <begin position="43"/>
        <end position="63"/>
    </location>
</feature>
<evidence type="ECO:0000313" key="2">
    <source>
        <dbReference type="EMBL" id="EMI17150.1"/>
    </source>
</evidence>
<protein>
    <submittedName>
        <fullName evidence="2">Membrane protein</fullName>
    </submittedName>
</protein>
<gene>
    <name evidence="2" type="ORF">RMSM_05941</name>
</gene>
<keyword evidence="1" id="KW-0812">Transmembrane</keyword>
<name>M5RCN8_9BACT</name>
<accession>M5RCN8</accession>
<dbReference type="Proteomes" id="UP000011991">
    <property type="component" value="Unassembled WGS sequence"/>
</dbReference>
<keyword evidence="1" id="KW-0472">Membrane</keyword>
<sequence>MLAGYIKGGAVAIPLTAAILGTALASGFAIRRSKDKLALYPDATIGISVVSLFSVLFIGHFFGRLSAAGAMTLMIAPALCWVSEVPAVRNWPEWGVAILRLVCVAIPLMVVLLASKREFDRSYAPLVENPGSNIFYVQTTPGYRTALECLPLP</sequence>
<dbReference type="AlphaFoldDB" id="M5RCN8"/>
<organism evidence="2 3">
    <name type="scientific">Rhodopirellula maiorica SM1</name>
    <dbReference type="NCBI Taxonomy" id="1265738"/>
    <lineage>
        <taxon>Bacteria</taxon>
        <taxon>Pseudomonadati</taxon>
        <taxon>Planctomycetota</taxon>
        <taxon>Planctomycetia</taxon>
        <taxon>Pirellulales</taxon>
        <taxon>Pirellulaceae</taxon>
        <taxon>Novipirellula</taxon>
    </lineage>
</organism>
<dbReference type="PATRIC" id="fig|1265738.3.peg.5928"/>
<reference evidence="2 3" key="1">
    <citation type="journal article" date="2013" name="Mar. Genomics">
        <title>Expression of sulfatases in Rhodopirellula baltica and the diversity of sulfatases in the genus Rhodopirellula.</title>
        <authorList>
            <person name="Wegner C.E."/>
            <person name="Richter-Heitmann T."/>
            <person name="Klindworth A."/>
            <person name="Klockow C."/>
            <person name="Richter M."/>
            <person name="Achstetter T."/>
            <person name="Glockner F.O."/>
            <person name="Harder J."/>
        </authorList>
    </citation>
    <scope>NUCLEOTIDE SEQUENCE [LARGE SCALE GENOMIC DNA]</scope>
    <source>
        <strain evidence="2 3">SM1</strain>
    </source>
</reference>
<dbReference type="EMBL" id="ANOG01000854">
    <property type="protein sequence ID" value="EMI17150.1"/>
    <property type="molecule type" value="Genomic_DNA"/>
</dbReference>
<evidence type="ECO:0000313" key="3">
    <source>
        <dbReference type="Proteomes" id="UP000011991"/>
    </source>
</evidence>
<keyword evidence="1" id="KW-1133">Transmembrane helix</keyword>
<keyword evidence="3" id="KW-1185">Reference proteome</keyword>
<comment type="caution">
    <text evidence="2">The sequence shown here is derived from an EMBL/GenBank/DDBJ whole genome shotgun (WGS) entry which is preliminary data.</text>
</comment>
<evidence type="ECO:0000256" key="1">
    <source>
        <dbReference type="SAM" id="Phobius"/>
    </source>
</evidence>
<feature type="transmembrane region" description="Helical" evidence="1">
    <location>
        <begin position="94"/>
        <end position="114"/>
    </location>
</feature>
<proteinExistence type="predicted"/>